<protein>
    <submittedName>
        <fullName evidence="3">Isochorismatase domain-containing protein 2</fullName>
    </submittedName>
</protein>
<proteinExistence type="inferred from homology"/>
<evidence type="ECO:0000259" key="2">
    <source>
        <dbReference type="Pfam" id="PF00857"/>
    </source>
</evidence>
<sequence length="79" mass="8822">MAATRVGKIVLKNSALFVCDMQEKFRPMISFYPQIINVAGRLLGAAQALDMPVIVTEQYPKGRMLKFEVRGVGIYIEST</sequence>
<dbReference type="PANTHER" id="PTHR14119">
    <property type="entry name" value="HYDROLASE"/>
    <property type="match status" value="1"/>
</dbReference>
<comment type="similarity">
    <text evidence="1">Belongs to the isochorismatase family.</text>
</comment>
<dbReference type="EMBL" id="BLXT01007504">
    <property type="protein sequence ID" value="GFO39603.1"/>
    <property type="molecule type" value="Genomic_DNA"/>
</dbReference>
<feature type="domain" description="Isochorismatase-like" evidence="2">
    <location>
        <begin position="14"/>
        <end position="62"/>
    </location>
</feature>
<accession>A0AAV4D629</accession>
<name>A0AAV4D629_9GAST</name>
<dbReference type="InterPro" id="IPR036380">
    <property type="entry name" value="Isochorismatase-like_sf"/>
</dbReference>
<dbReference type="Proteomes" id="UP000735302">
    <property type="component" value="Unassembled WGS sequence"/>
</dbReference>
<evidence type="ECO:0000256" key="1">
    <source>
        <dbReference type="ARBA" id="ARBA00006336"/>
    </source>
</evidence>
<reference evidence="3 4" key="1">
    <citation type="journal article" date="2021" name="Elife">
        <title>Chloroplast acquisition without the gene transfer in kleptoplastic sea slugs, Plakobranchus ocellatus.</title>
        <authorList>
            <person name="Maeda T."/>
            <person name="Takahashi S."/>
            <person name="Yoshida T."/>
            <person name="Shimamura S."/>
            <person name="Takaki Y."/>
            <person name="Nagai Y."/>
            <person name="Toyoda A."/>
            <person name="Suzuki Y."/>
            <person name="Arimoto A."/>
            <person name="Ishii H."/>
            <person name="Satoh N."/>
            <person name="Nishiyama T."/>
            <person name="Hasebe M."/>
            <person name="Maruyama T."/>
            <person name="Minagawa J."/>
            <person name="Obokata J."/>
            <person name="Shigenobu S."/>
        </authorList>
    </citation>
    <scope>NUCLEOTIDE SEQUENCE [LARGE SCALE GENOMIC DNA]</scope>
</reference>
<dbReference type="AlphaFoldDB" id="A0AAV4D629"/>
<keyword evidence="4" id="KW-1185">Reference proteome</keyword>
<evidence type="ECO:0000313" key="4">
    <source>
        <dbReference type="Proteomes" id="UP000735302"/>
    </source>
</evidence>
<evidence type="ECO:0000313" key="3">
    <source>
        <dbReference type="EMBL" id="GFO39603.1"/>
    </source>
</evidence>
<dbReference type="InterPro" id="IPR000868">
    <property type="entry name" value="Isochorismatase-like_dom"/>
</dbReference>
<comment type="caution">
    <text evidence="3">The sequence shown here is derived from an EMBL/GenBank/DDBJ whole genome shotgun (WGS) entry which is preliminary data.</text>
</comment>
<dbReference type="SUPFAM" id="SSF52499">
    <property type="entry name" value="Isochorismatase-like hydrolases"/>
    <property type="match status" value="1"/>
</dbReference>
<organism evidence="3 4">
    <name type="scientific">Plakobranchus ocellatus</name>
    <dbReference type="NCBI Taxonomy" id="259542"/>
    <lineage>
        <taxon>Eukaryota</taxon>
        <taxon>Metazoa</taxon>
        <taxon>Spiralia</taxon>
        <taxon>Lophotrochozoa</taxon>
        <taxon>Mollusca</taxon>
        <taxon>Gastropoda</taxon>
        <taxon>Heterobranchia</taxon>
        <taxon>Euthyneura</taxon>
        <taxon>Panpulmonata</taxon>
        <taxon>Sacoglossa</taxon>
        <taxon>Placobranchoidea</taxon>
        <taxon>Plakobranchidae</taxon>
        <taxon>Plakobranchus</taxon>
    </lineage>
</organism>
<gene>
    <name evidence="3" type="ORF">PoB_006610800</name>
</gene>
<dbReference type="Gene3D" id="3.40.50.850">
    <property type="entry name" value="Isochorismatase-like"/>
    <property type="match status" value="1"/>
</dbReference>
<dbReference type="PANTHER" id="PTHR14119:SF3">
    <property type="entry name" value="ISOCHORISMATASE DOMAIN-CONTAINING PROTEIN 2"/>
    <property type="match status" value="1"/>
</dbReference>
<dbReference type="InterPro" id="IPR050993">
    <property type="entry name" value="Isochorismatase_domain"/>
</dbReference>
<dbReference type="Pfam" id="PF00857">
    <property type="entry name" value="Isochorismatase"/>
    <property type="match status" value="1"/>
</dbReference>